<keyword evidence="2 3" id="KW-0040">ANK repeat</keyword>
<reference evidence="5" key="1">
    <citation type="journal article" date="2020" name="Stud. Mycol.">
        <title>101 Dothideomycetes genomes: a test case for predicting lifestyles and emergence of pathogens.</title>
        <authorList>
            <person name="Haridas S."/>
            <person name="Albert R."/>
            <person name="Binder M."/>
            <person name="Bloem J."/>
            <person name="Labutti K."/>
            <person name="Salamov A."/>
            <person name="Andreopoulos B."/>
            <person name="Baker S."/>
            <person name="Barry K."/>
            <person name="Bills G."/>
            <person name="Bluhm B."/>
            <person name="Cannon C."/>
            <person name="Castanera R."/>
            <person name="Culley D."/>
            <person name="Daum C."/>
            <person name="Ezra D."/>
            <person name="Gonzalez J."/>
            <person name="Henrissat B."/>
            <person name="Kuo A."/>
            <person name="Liang C."/>
            <person name="Lipzen A."/>
            <person name="Lutzoni F."/>
            <person name="Magnuson J."/>
            <person name="Mondo S."/>
            <person name="Nolan M."/>
            <person name="Ohm R."/>
            <person name="Pangilinan J."/>
            <person name="Park H.-J."/>
            <person name="Ramirez L."/>
            <person name="Alfaro M."/>
            <person name="Sun H."/>
            <person name="Tritt A."/>
            <person name="Yoshinaga Y."/>
            <person name="Zwiers L.-H."/>
            <person name="Turgeon B."/>
            <person name="Goodwin S."/>
            <person name="Spatafora J."/>
            <person name="Crous P."/>
            <person name="Grigoriev I."/>
        </authorList>
    </citation>
    <scope>NUCLEOTIDE SEQUENCE</scope>
    <source>
        <strain evidence="5">CBS 115976</strain>
    </source>
</reference>
<evidence type="ECO:0000256" key="1">
    <source>
        <dbReference type="ARBA" id="ARBA00022737"/>
    </source>
</evidence>
<dbReference type="SUPFAM" id="SSF48403">
    <property type="entry name" value="Ankyrin repeat"/>
    <property type="match status" value="1"/>
</dbReference>
<gene>
    <name evidence="5" type="ORF">BT63DRAFT_475186</name>
</gene>
<dbReference type="PANTHER" id="PTHR24171">
    <property type="entry name" value="ANKYRIN REPEAT DOMAIN-CONTAINING PROTEIN 39-RELATED"/>
    <property type="match status" value="1"/>
</dbReference>
<feature type="region of interest" description="Disordered" evidence="4">
    <location>
        <begin position="158"/>
        <end position="186"/>
    </location>
</feature>
<evidence type="ECO:0000313" key="5">
    <source>
        <dbReference type="EMBL" id="KAF2672553.1"/>
    </source>
</evidence>
<dbReference type="InterPro" id="IPR002110">
    <property type="entry name" value="Ankyrin_rpt"/>
</dbReference>
<dbReference type="PANTHER" id="PTHR24171:SF9">
    <property type="entry name" value="ANKYRIN REPEAT DOMAIN-CONTAINING PROTEIN 39"/>
    <property type="match status" value="1"/>
</dbReference>
<dbReference type="InterPro" id="IPR036770">
    <property type="entry name" value="Ankyrin_rpt-contain_sf"/>
</dbReference>
<name>A0A6A6UM74_9PEZI</name>
<dbReference type="PROSITE" id="PS50297">
    <property type="entry name" value="ANK_REP_REGION"/>
    <property type="match status" value="2"/>
</dbReference>
<organism evidence="5 6">
    <name type="scientific">Microthyrium microscopicum</name>
    <dbReference type="NCBI Taxonomy" id="703497"/>
    <lineage>
        <taxon>Eukaryota</taxon>
        <taxon>Fungi</taxon>
        <taxon>Dikarya</taxon>
        <taxon>Ascomycota</taxon>
        <taxon>Pezizomycotina</taxon>
        <taxon>Dothideomycetes</taxon>
        <taxon>Dothideomycetes incertae sedis</taxon>
        <taxon>Microthyriales</taxon>
        <taxon>Microthyriaceae</taxon>
        <taxon>Microthyrium</taxon>
    </lineage>
</organism>
<dbReference type="Pfam" id="PF12796">
    <property type="entry name" value="Ank_2"/>
    <property type="match status" value="1"/>
</dbReference>
<accession>A0A6A6UM74</accession>
<evidence type="ECO:0000256" key="4">
    <source>
        <dbReference type="SAM" id="MobiDB-lite"/>
    </source>
</evidence>
<dbReference type="Pfam" id="PF00023">
    <property type="entry name" value="Ank"/>
    <property type="match status" value="1"/>
</dbReference>
<dbReference type="SMART" id="SM00248">
    <property type="entry name" value="ANK"/>
    <property type="match status" value="3"/>
</dbReference>
<dbReference type="OrthoDB" id="10057496at2759"/>
<sequence length="186" mass="19269">MATLTEDESDDILYFARANELADLQSTLESLATTHSLSASAICSAAIDASSQNTPLHYAAGNGHLEIVQFLLKLHGAQPLADTDTLSNPAVPPPAIVNAKNGAGNTALHWAALNGHVLVILELLRHGADPSVLNGAGHDALYEAEVNEKEEAVDVLLKEGTGLDEAVGGDGNEGENGEEGEANGEE</sequence>
<protein>
    <submittedName>
        <fullName evidence="5">Ankyrin</fullName>
    </submittedName>
</protein>
<feature type="repeat" description="ANK" evidence="3">
    <location>
        <begin position="51"/>
        <end position="73"/>
    </location>
</feature>
<keyword evidence="6" id="KW-1185">Reference proteome</keyword>
<dbReference type="PRINTS" id="PR01415">
    <property type="entry name" value="ANKYRIN"/>
</dbReference>
<dbReference type="PROSITE" id="PS50088">
    <property type="entry name" value="ANK_REPEAT"/>
    <property type="match status" value="2"/>
</dbReference>
<evidence type="ECO:0000256" key="3">
    <source>
        <dbReference type="PROSITE-ProRule" id="PRU00023"/>
    </source>
</evidence>
<feature type="compositionally biased region" description="Acidic residues" evidence="4">
    <location>
        <begin position="172"/>
        <end position="186"/>
    </location>
</feature>
<dbReference type="EMBL" id="MU004231">
    <property type="protein sequence ID" value="KAF2672553.1"/>
    <property type="molecule type" value="Genomic_DNA"/>
</dbReference>
<dbReference type="Gene3D" id="1.25.40.20">
    <property type="entry name" value="Ankyrin repeat-containing domain"/>
    <property type="match status" value="1"/>
</dbReference>
<feature type="repeat" description="ANK" evidence="3">
    <location>
        <begin position="103"/>
        <end position="135"/>
    </location>
</feature>
<dbReference type="Proteomes" id="UP000799302">
    <property type="component" value="Unassembled WGS sequence"/>
</dbReference>
<evidence type="ECO:0000313" key="6">
    <source>
        <dbReference type="Proteomes" id="UP000799302"/>
    </source>
</evidence>
<keyword evidence="1" id="KW-0677">Repeat</keyword>
<evidence type="ECO:0000256" key="2">
    <source>
        <dbReference type="ARBA" id="ARBA00023043"/>
    </source>
</evidence>
<dbReference type="AlphaFoldDB" id="A0A6A6UM74"/>
<proteinExistence type="predicted"/>